<keyword evidence="1" id="KW-0802">TPR repeat</keyword>
<dbReference type="InterPro" id="IPR011990">
    <property type="entry name" value="TPR-like_helical_dom_sf"/>
</dbReference>
<proteinExistence type="predicted"/>
<keyword evidence="3" id="KW-1133">Transmembrane helix</keyword>
<dbReference type="Proteomes" id="UP000664369">
    <property type="component" value="Unassembled WGS sequence"/>
</dbReference>
<keyword evidence="3" id="KW-0812">Transmembrane</keyword>
<feature type="transmembrane region" description="Helical" evidence="3">
    <location>
        <begin position="324"/>
        <end position="344"/>
    </location>
</feature>
<reference evidence="4 5" key="1">
    <citation type="submission" date="2021-03" db="EMBL/GenBank/DDBJ databases">
        <authorList>
            <person name="Kim M.K."/>
        </authorList>
    </citation>
    <scope>NUCLEOTIDE SEQUENCE [LARGE SCALE GENOMIC DNA]</scope>
    <source>
        <strain evidence="4 5">BT442</strain>
    </source>
</reference>
<dbReference type="PANTHER" id="PTHR10098">
    <property type="entry name" value="RAPSYN-RELATED"/>
    <property type="match status" value="1"/>
</dbReference>
<feature type="repeat" description="TPR" evidence="1">
    <location>
        <begin position="174"/>
        <end position="207"/>
    </location>
</feature>
<dbReference type="EMBL" id="JAGETZ010000012">
    <property type="protein sequence ID" value="MBO2011601.1"/>
    <property type="molecule type" value="Genomic_DNA"/>
</dbReference>
<dbReference type="Pfam" id="PF13181">
    <property type="entry name" value="TPR_8"/>
    <property type="match status" value="1"/>
</dbReference>
<dbReference type="InterPro" id="IPR016032">
    <property type="entry name" value="Sig_transdc_resp-reg_C-effctor"/>
</dbReference>
<accession>A0ABS3QKJ6</accession>
<feature type="coiled-coil region" evidence="2">
    <location>
        <begin position="357"/>
        <end position="443"/>
    </location>
</feature>
<comment type="caution">
    <text evidence="4">The sequence shown here is derived from an EMBL/GenBank/DDBJ whole genome shotgun (WGS) entry which is preliminary data.</text>
</comment>
<evidence type="ECO:0000256" key="1">
    <source>
        <dbReference type="PROSITE-ProRule" id="PRU00339"/>
    </source>
</evidence>
<keyword evidence="5" id="KW-1185">Reference proteome</keyword>
<evidence type="ECO:0000256" key="2">
    <source>
        <dbReference type="SAM" id="Coils"/>
    </source>
</evidence>
<dbReference type="RefSeq" id="WP_208177295.1">
    <property type="nucleotide sequence ID" value="NZ_JAGETZ010000012.1"/>
</dbReference>
<dbReference type="SUPFAM" id="SSF46894">
    <property type="entry name" value="C-terminal effector domain of the bipartite response regulators"/>
    <property type="match status" value="1"/>
</dbReference>
<dbReference type="Gene3D" id="1.25.40.10">
    <property type="entry name" value="Tetratricopeptide repeat domain"/>
    <property type="match status" value="2"/>
</dbReference>
<dbReference type="SUPFAM" id="SSF48452">
    <property type="entry name" value="TPR-like"/>
    <property type="match status" value="2"/>
</dbReference>
<dbReference type="Pfam" id="PF13424">
    <property type="entry name" value="TPR_12"/>
    <property type="match status" value="1"/>
</dbReference>
<keyword evidence="2" id="KW-0175">Coiled coil</keyword>
<name>A0ABS3QKJ6_9BACT</name>
<keyword evidence="3" id="KW-0472">Membrane</keyword>
<organism evidence="4 5">
    <name type="scientific">Hymenobacter negativus</name>
    <dbReference type="NCBI Taxonomy" id="2795026"/>
    <lineage>
        <taxon>Bacteria</taxon>
        <taxon>Pseudomonadati</taxon>
        <taxon>Bacteroidota</taxon>
        <taxon>Cytophagia</taxon>
        <taxon>Cytophagales</taxon>
        <taxon>Hymenobacteraceae</taxon>
        <taxon>Hymenobacter</taxon>
    </lineage>
</organism>
<evidence type="ECO:0000313" key="5">
    <source>
        <dbReference type="Proteomes" id="UP000664369"/>
    </source>
</evidence>
<evidence type="ECO:0000256" key="3">
    <source>
        <dbReference type="SAM" id="Phobius"/>
    </source>
</evidence>
<dbReference type="PROSITE" id="PS50005">
    <property type="entry name" value="TPR"/>
    <property type="match status" value="1"/>
</dbReference>
<evidence type="ECO:0000313" key="4">
    <source>
        <dbReference type="EMBL" id="MBO2011601.1"/>
    </source>
</evidence>
<gene>
    <name evidence="4" type="ORF">J4E00_21220</name>
</gene>
<protein>
    <submittedName>
        <fullName evidence="4">Tetratricopeptide repeat protein</fullName>
    </submittedName>
</protein>
<sequence length="532" mass="60556">MLLPGTVRAQPDLISSIEQLAPAVRPTGQPDSLLLDLKRQYNHAVENHDDGTAATSLQAMGRICYHLGQYPQAFDFHRKAGQLFAQLNQQAQLADNFNDLGALYFANKQPAQARQQYKLALALNQRAGNEHGLAMTYGKIGHLCEKLERNDSAFHYQHLALWHYRRSASQAGVGKIYENLGSIFENWARYDSAQFYFAQALRLSQRSGDEIAQIEILNNLGDVLRKTGRYAAGLHQTREALVLAQKTGEHHQLSGAYSDLAKTFSLLGRNDSAYYYSALSRKYQVATYSATNQQQLALLQTLYDLERKDQQIAQLGQARYLNRVLLAAGAGLGLLLLGLAWATISRQQLKIRSSVVLSEQNRRIYEAQHELLQLELKNKQLEEDNLKQELAARSRELSAHTLHVIQKNQLLEELRRQLGQLVKEEKRDQKKQLKQLLHQIGQNVHHDQHWEDFRSTFEQVHQPFFDKLHQHCDTLTAGERRLVALLKINLTSQDIATSLGVSLDSLRVMRYRLRKRLNLPAGESLTAFLQTL</sequence>
<dbReference type="InterPro" id="IPR019734">
    <property type="entry name" value="TPR_rpt"/>
</dbReference>
<dbReference type="SMART" id="SM00028">
    <property type="entry name" value="TPR"/>
    <property type="match status" value="4"/>
</dbReference>